<name>A0A5C6AD17_9BACT</name>
<dbReference type="PROSITE" id="PS00094">
    <property type="entry name" value="C5_MTASE_1"/>
    <property type="match status" value="1"/>
</dbReference>
<dbReference type="InterPro" id="IPR050390">
    <property type="entry name" value="C5-Methyltransferase"/>
</dbReference>
<comment type="caution">
    <text evidence="8">The sequence shown here is derived from an EMBL/GenBank/DDBJ whole genome shotgun (WGS) entry which is preliminary data.</text>
</comment>
<gene>
    <name evidence="8" type="primary">haeIIIM</name>
    <name evidence="8" type="ORF">Pla100_24590</name>
</gene>
<evidence type="ECO:0000256" key="6">
    <source>
        <dbReference type="ARBA" id="ARBA00047422"/>
    </source>
</evidence>
<organism evidence="8 9">
    <name type="scientific">Neorhodopirellula pilleata</name>
    <dbReference type="NCBI Taxonomy" id="2714738"/>
    <lineage>
        <taxon>Bacteria</taxon>
        <taxon>Pseudomonadati</taxon>
        <taxon>Planctomycetota</taxon>
        <taxon>Planctomycetia</taxon>
        <taxon>Pirellulales</taxon>
        <taxon>Pirellulaceae</taxon>
        <taxon>Neorhodopirellula</taxon>
    </lineage>
</organism>
<dbReference type="InterPro" id="IPR029063">
    <property type="entry name" value="SAM-dependent_MTases_sf"/>
</dbReference>
<keyword evidence="5" id="KW-0680">Restriction system</keyword>
<dbReference type="GO" id="GO:0009307">
    <property type="term" value="P:DNA restriction-modification system"/>
    <property type="evidence" value="ECO:0007669"/>
    <property type="project" value="UniProtKB-KW"/>
</dbReference>
<keyword evidence="3 7" id="KW-0808">Transferase</keyword>
<dbReference type="PROSITE" id="PS51679">
    <property type="entry name" value="SAM_MT_C5"/>
    <property type="match status" value="1"/>
</dbReference>
<dbReference type="Pfam" id="PF00145">
    <property type="entry name" value="DNA_methylase"/>
    <property type="match status" value="2"/>
</dbReference>
<dbReference type="SUPFAM" id="SSF53335">
    <property type="entry name" value="S-adenosyl-L-methionine-dependent methyltransferases"/>
    <property type="match status" value="1"/>
</dbReference>
<proteinExistence type="inferred from homology"/>
<evidence type="ECO:0000256" key="7">
    <source>
        <dbReference type="PROSITE-ProRule" id="PRU01016"/>
    </source>
</evidence>
<dbReference type="EC" id="2.1.1.37" evidence="1"/>
<keyword evidence="9" id="KW-1185">Reference proteome</keyword>
<keyword evidence="2 7" id="KW-0489">Methyltransferase</keyword>
<dbReference type="GO" id="GO:0003886">
    <property type="term" value="F:DNA (cytosine-5-)-methyltransferase activity"/>
    <property type="evidence" value="ECO:0007669"/>
    <property type="project" value="UniProtKB-EC"/>
</dbReference>
<evidence type="ECO:0000256" key="5">
    <source>
        <dbReference type="ARBA" id="ARBA00022747"/>
    </source>
</evidence>
<evidence type="ECO:0000313" key="9">
    <source>
        <dbReference type="Proteomes" id="UP000316213"/>
    </source>
</evidence>
<accession>A0A5C6AD17</accession>
<dbReference type="Gene3D" id="3.40.50.150">
    <property type="entry name" value="Vaccinia Virus protein VP39"/>
    <property type="match status" value="1"/>
</dbReference>
<dbReference type="OrthoDB" id="9813719at2"/>
<evidence type="ECO:0000256" key="2">
    <source>
        <dbReference type="ARBA" id="ARBA00022603"/>
    </source>
</evidence>
<dbReference type="Gene3D" id="3.90.120.10">
    <property type="entry name" value="DNA Methylase, subunit A, domain 2"/>
    <property type="match status" value="1"/>
</dbReference>
<evidence type="ECO:0000256" key="3">
    <source>
        <dbReference type="ARBA" id="ARBA00022679"/>
    </source>
</evidence>
<keyword evidence="4 7" id="KW-0949">S-adenosyl-L-methionine</keyword>
<dbReference type="InterPro" id="IPR031303">
    <property type="entry name" value="C5_meth_CS"/>
</dbReference>
<dbReference type="GO" id="GO:0044027">
    <property type="term" value="P:negative regulation of gene expression via chromosomal CpG island methylation"/>
    <property type="evidence" value="ECO:0007669"/>
    <property type="project" value="TreeGrafter"/>
</dbReference>
<comment type="catalytic activity">
    <reaction evidence="6">
        <text>a 2'-deoxycytidine in DNA + S-adenosyl-L-methionine = a 5-methyl-2'-deoxycytidine in DNA + S-adenosyl-L-homocysteine + H(+)</text>
        <dbReference type="Rhea" id="RHEA:13681"/>
        <dbReference type="Rhea" id="RHEA-COMP:11369"/>
        <dbReference type="Rhea" id="RHEA-COMP:11370"/>
        <dbReference type="ChEBI" id="CHEBI:15378"/>
        <dbReference type="ChEBI" id="CHEBI:57856"/>
        <dbReference type="ChEBI" id="CHEBI:59789"/>
        <dbReference type="ChEBI" id="CHEBI:85452"/>
        <dbReference type="ChEBI" id="CHEBI:85454"/>
        <dbReference type="EC" id="2.1.1.37"/>
    </reaction>
</comment>
<evidence type="ECO:0000313" key="8">
    <source>
        <dbReference type="EMBL" id="TWT97307.1"/>
    </source>
</evidence>
<dbReference type="PANTHER" id="PTHR10629">
    <property type="entry name" value="CYTOSINE-SPECIFIC METHYLTRANSFERASE"/>
    <property type="match status" value="1"/>
</dbReference>
<dbReference type="GO" id="GO:0003677">
    <property type="term" value="F:DNA binding"/>
    <property type="evidence" value="ECO:0007669"/>
    <property type="project" value="TreeGrafter"/>
</dbReference>
<dbReference type="Proteomes" id="UP000316213">
    <property type="component" value="Unassembled WGS sequence"/>
</dbReference>
<reference evidence="8 9" key="1">
    <citation type="submission" date="2019-02" db="EMBL/GenBank/DDBJ databases">
        <title>Deep-cultivation of Planctomycetes and their phenomic and genomic characterization uncovers novel biology.</title>
        <authorList>
            <person name="Wiegand S."/>
            <person name="Jogler M."/>
            <person name="Boedeker C."/>
            <person name="Pinto D."/>
            <person name="Vollmers J."/>
            <person name="Rivas-Marin E."/>
            <person name="Kohn T."/>
            <person name="Peeters S.H."/>
            <person name="Heuer A."/>
            <person name="Rast P."/>
            <person name="Oberbeckmann S."/>
            <person name="Bunk B."/>
            <person name="Jeske O."/>
            <person name="Meyerdierks A."/>
            <person name="Storesund J.E."/>
            <person name="Kallscheuer N."/>
            <person name="Luecker S."/>
            <person name="Lage O.M."/>
            <person name="Pohl T."/>
            <person name="Merkel B.J."/>
            <person name="Hornburger P."/>
            <person name="Mueller R.-W."/>
            <person name="Bruemmer F."/>
            <person name="Labrenz M."/>
            <person name="Spormann A.M."/>
            <person name="Op Den Camp H."/>
            <person name="Overmann J."/>
            <person name="Amann R."/>
            <person name="Jetten M.S.M."/>
            <person name="Mascher T."/>
            <person name="Medema M.H."/>
            <person name="Devos D.P."/>
            <person name="Kaster A.-K."/>
            <person name="Ovreas L."/>
            <person name="Rohde M."/>
            <person name="Galperin M.Y."/>
            <person name="Jogler C."/>
        </authorList>
    </citation>
    <scope>NUCLEOTIDE SEQUENCE [LARGE SCALE GENOMIC DNA]</scope>
    <source>
        <strain evidence="8 9">Pla100</strain>
    </source>
</reference>
<dbReference type="GO" id="GO:0032259">
    <property type="term" value="P:methylation"/>
    <property type="evidence" value="ECO:0007669"/>
    <property type="project" value="UniProtKB-KW"/>
</dbReference>
<dbReference type="AlphaFoldDB" id="A0A5C6AD17"/>
<dbReference type="RefSeq" id="WP_146577918.1">
    <property type="nucleotide sequence ID" value="NZ_SJPM01000004.1"/>
</dbReference>
<dbReference type="InterPro" id="IPR001525">
    <property type="entry name" value="C5_MeTfrase"/>
</dbReference>
<dbReference type="PROSITE" id="PS00095">
    <property type="entry name" value="C5_MTASE_2"/>
    <property type="match status" value="1"/>
</dbReference>
<sequence length="385" mass="43730">MKAVELFAGAGGLALGAHDAGFEHDCVLEWNRNACETIRENNQRKIIDWPLHECDVRNFDFKPFAGIDLLTGGPPCQPFSIGGKHKGNQDHRNMFPEVIRAIRETQPRAVMIENVKGLLRSAFSKFFAYVLHQIEFPEIVQKDDEDWISHLSRLEQHKTSKKSSGLEYKVVFRKLNAADYGAPQRRERVFIVAFRSDIEANWSFPEPTHSHEALVFDQWVTGDYWHRHMVPRKNRPVPTFTQVRIAKNLETMLIPIEESPWLTVRDGISGLPKPRVDRETFANHKTQPGARSYKGHTGSPIDEAGKTLKAGDHGVPGGENMILFNDGSVRYLTIRESARLQTFPDEYYFEGSWTESMRQLGNAVPVRLANAVAKSVHACLKRACD</sequence>
<dbReference type="PRINTS" id="PR00105">
    <property type="entry name" value="C5METTRFRASE"/>
</dbReference>
<comment type="similarity">
    <text evidence="7">Belongs to the class I-like SAM-binding methyltransferase superfamily. C5-methyltransferase family.</text>
</comment>
<feature type="active site" evidence="7">
    <location>
        <position position="76"/>
    </location>
</feature>
<evidence type="ECO:0000256" key="1">
    <source>
        <dbReference type="ARBA" id="ARBA00011975"/>
    </source>
</evidence>
<dbReference type="InterPro" id="IPR018117">
    <property type="entry name" value="C5_DNA_meth_AS"/>
</dbReference>
<evidence type="ECO:0000256" key="4">
    <source>
        <dbReference type="ARBA" id="ARBA00022691"/>
    </source>
</evidence>
<dbReference type="PANTHER" id="PTHR10629:SF52">
    <property type="entry name" value="DNA (CYTOSINE-5)-METHYLTRANSFERASE 1"/>
    <property type="match status" value="1"/>
</dbReference>
<protein>
    <recommendedName>
        <fullName evidence="1">DNA (cytosine-5-)-methyltransferase</fullName>
        <ecNumber evidence="1">2.1.1.37</ecNumber>
    </recommendedName>
</protein>
<dbReference type="EMBL" id="SJPM01000004">
    <property type="protein sequence ID" value="TWT97307.1"/>
    <property type="molecule type" value="Genomic_DNA"/>
</dbReference>